<feature type="modified residue" description="4-aspartylphosphate" evidence="3">
    <location>
        <position position="56"/>
    </location>
</feature>
<reference evidence="5 6" key="1">
    <citation type="submission" date="2019-08" db="EMBL/GenBank/DDBJ databases">
        <title>Pedobacter sp. nov., isolated from Han river, South Korea.</title>
        <authorList>
            <person name="Lee D.-H."/>
            <person name="Kim Y.-S."/>
            <person name="Hwang E.-M."/>
            <person name="Le Tran T.C."/>
            <person name="Cha C.-J."/>
        </authorList>
    </citation>
    <scope>NUCLEOTIDE SEQUENCE [LARGE SCALE GENOMIC DNA]</scope>
    <source>
        <strain evidence="5 6">CJ43</strain>
    </source>
</reference>
<dbReference type="RefSeq" id="WP_149074681.1">
    <property type="nucleotide sequence ID" value="NZ_CP043329.1"/>
</dbReference>
<dbReference type="Pfam" id="PF00072">
    <property type="entry name" value="Response_reg"/>
    <property type="match status" value="1"/>
</dbReference>
<evidence type="ECO:0000313" key="5">
    <source>
        <dbReference type="EMBL" id="QEK51737.1"/>
    </source>
</evidence>
<name>A0A5C0VI22_9SPHI</name>
<gene>
    <name evidence="5" type="ORF">FYC62_08760</name>
</gene>
<sequence>MMSIARKVLIVDDDPAIVMSVEFLLRKVGYEVFIALSGTEAIVKIKQHEPELILLDIMMPDVNGYEVCDFVKQSEVYKHIKVIFISAKSKDEDIKLAYSKGADLFIIKPFSTRRLIEKITALNKEDYKTIK</sequence>
<dbReference type="AlphaFoldDB" id="A0A5C0VI22"/>
<dbReference type="GO" id="GO:0000160">
    <property type="term" value="P:phosphorelay signal transduction system"/>
    <property type="evidence" value="ECO:0007669"/>
    <property type="project" value="UniProtKB-KW"/>
</dbReference>
<dbReference type="PROSITE" id="PS50110">
    <property type="entry name" value="RESPONSE_REGULATORY"/>
    <property type="match status" value="1"/>
</dbReference>
<dbReference type="PANTHER" id="PTHR44591">
    <property type="entry name" value="STRESS RESPONSE REGULATOR PROTEIN 1"/>
    <property type="match status" value="1"/>
</dbReference>
<dbReference type="InterPro" id="IPR001789">
    <property type="entry name" value="Sig_transdc_resp-reg_receiver"/>
</dbReference>
<dbReference type="SMART" id="SM00448">
    <property type="entry name" value="REC"/>
    <property type="match status" value="1"/>
</dbReference>
<proteinExistence type="predicted"/>
<dbReference type="Proteomes" id="UP000323653">
    <property type="component" value="Chromosome"/>
</dbReference>
<keyword evidence="1 3" id="KW-0597">Phosphoprotein</keyword>
<evidence type="ECO:0000259" key="4">
    <source>
        <dbReference type="PROSITE" id="PS50110"/>
    </source>
</evidence>
<keyword evidence="6" id="KW-1185">Reference proteome</keyword>
<dbReference type="InterPro" id="IPR050595">
    <property type="entry name" value="Bact_response_regulator"/>
</dbReference>
<dbReference type="EMBL" id="CP043329">
    <property type="protein sequence ID" value="QEK51737.1"/>
    <property type="molecule type" value="Genomic_DNA"/>
</dbReference>
<dbReference type="SUPFAM" id="SSF52172">
    <property type="entry name" value="CheY-like"/>
    <property type="match status" value="1"/>
</dbReference>
<dbReference type="PANTHER" id="PTHR44591:SF14">
    <property type="entry name" value="PROTEIN PILG"/>
    <property type="match status" value="1"/>
</dbReference>
<feature type="domain" description="Response regulatory" evidence="4">
    <location>
        <begin position="7"/>
        <end position="123"/>
    </location>
</feature>
<evidence type="ECO:0000256" key="3">
    <source>
        <dbReference type="PROSITE-ProRule" id="PRU00169"/>
    </source>
</evidence>
<dbReference type="Gene3D" id="3.40.50.2300">
    <property type="match status" value="1"/>
</dbReference>
<dbReference type="InterPro" id="IPR011006">
    <property type="entry name" value="CheY-like_superfamily"/>
</dbReference>
<evidence type="ECO:0000256" key="1">
    <source>
        <dbReference type="ARBA" id="ARBA00022553"/>
    </source>
</evidence>
<accession>A0A5C0VI22</accession>
<protein>
    <submittedName>
        <fullName evidence="5">Response regulator</fullName>
    </submittedName>
</protein>
<keyword evidence="2" id="KW-0902">Two-component regulatory system</keyword>
<dbReference type="KEGG" id="pej:FYC62_08760"/>
<organism evidence="5 6">
    <name type="scientific">Pedobacter aquae</name>
    <dbReference type="NCBI Taxonomy" id="2605747"/>
    <lineage>
        <taxon>Bacteria</taxon>
        <taxon>Pseudomonadati</taxon>
        <taxon>Bacteroidota</taxon>
        <taxon>Sphingobacteriia</taxon>
        <taxon>Sphingobacteriales</taxon>
        <taxon>Sphingobacteriaceae</taxon>
        <taxon>Pedobacter</taxon>
    </lineage>
</organism>
<evidence type="ECO:0000313" key="6">
    <source>
        <dbReference type="Proteomes" id="UP000323653"/>
    </source>
</evidence>
<evidence type="ECO:0000256" key="2">
    <source>
        <dbReference type="ARBA" id="ARBA00023012"/>
    </source>
</evidence>